<accession>A0A2I0KHU5</accession>
<organism evidence="2 3">
    <name type="scientific">Punica granatum</name>
    <name type="common">Pomegranate</name>
    <dbReference type="NCBI Taxonomy" id="22663"/>
    <lineage>
        <taxon>Eukaryota</taxon>
        <taxon>Viridiplantae</taxon>
        <taxon>Streptophyta</taxon>
        <taxon>Embryophyta</taxon>
        <taxon>Tracheophyta</taxon>
        <taxon>Spermatophyta</taxon>
        <taxon>Magnoliopsida</taxon>
        <taxon>eudicotyledons</taxon>
        <taxon>Gunneridae</taxon>
        <taxon>Pentapetalae</taxon>
        <taxon>rosids</taxon>
        <taxon>malvids</taxon>
        <taxon>Myrtales</taxon>
        <taxon>Lythraceae</taxon>
        <taxon>Punica</taxon>
    </lineage>
</organism>
<evidence type="ECO:0000256" key="1">
    <source>
        <dbReference type="SAM" id="MobiDB-lite"/>
    </source>
</evidence>
<reference evidence="2 3" key="1">
    <citation type="submission" date="2017-11" db="EMBL/GenBank/DDBJ databases">
        <title>De-novo sequencing of pomegranate (Punica granatum L.) genome.</title>
        <authorList>
            <person name="Akparov Z."/>
            <person name="Amiraslanov A."/>
            <person name="Hajiyeva S."/>
            <person name="Abbasov M."/>
            <person name="Kaur K."/>
            <person name="Hamwieh A."/>
            <person name="Solovyev V."/>
            <person name="Salamov A."/>
            <person name="Braich B."/>
            <person name="Kosarev P."/>
            <person name="Mahmoud A."/>
            <person name="Hajiyev E."/>
            <person name="Babayeva S."/>
            <person name="Izzatullayeva V."/>
            <person name="Mammadov A."/>
            <person name="Mammadov A."/>
            <person name="Sharifova S."/>
            <person name="Ojaghi J."/>
            <person name="Eynullazada K."/>
            <person name="Bayramov B."/>
            <person name="Abdulazimova A."/>
            <person name="Shahmuradov I."/>
        </authorList>
    </citation>
    <scope>NUCLEOTIDE SEQUENCE [LARGE SCALE GENOMIC DNA]</scope>
    <source>
        <strain evidence="3">cv. AG2017</strain>
        <tissue evidence="2">Leaf</tissue>
    </source>
</reference>
<dbReference type="AlphaFoldDB" id="A0A2I0KHU5"/>
<feature type="compositionally biased region" description="Polar residues" evidence="1">
    <location>
        <begin position="87"/>
        <end position="96"/>
    </location>
</feature>
<feature type="compositionally biased region" description="Polar residues" evidence="1">
    <location>
        <begin position="120"/>
        <end position="141"/>
    </location>
</feature>
<protein>
    <submittedName>
        <fullName evidence="2">Uncharacterized protein</fullName>
    </submittedName>
</protein>
<feature type="region of interest" description="Disordered" evidence="1">
    <location>
        <begin position="1"/>
        <end position="50"/>
    </location>
</feature>
<sequence>MAMSRGRAQGELREERRQQRRSTGGAAVAEVSASGIMAARGSGRPAERVEEVRIRGEEEKGMWRSKQKKRMLPLNAEIFANEPPKSTGGSATSTGEPPTPHEARQASHAYRRLAEPVQYTEGSPSFPLQQGARQASPDSGR</sequence>
<feature type="compositionally biased region" description="Basic and acidic residues" evidence="1">
    <location>
        <begin position="8"/>
        <end position="17"/>
    </location>
</feature>
<keyword evidence="3" id="KW-1185">Reference proteome</keyword>
<gene>
    <name evidence="2" type="ORF">CRG98_011966</name>
</gene>
<feature type="compositionally biased region" description="Low complexity" evidence="1">
    <location>
        <begin position="24"/>
        <end position="35"/>
    </location>
</feature>
<evidence type="ECO:0000313" key="2">
    <source>
        <dbReference type="EMBL" id="PKI67753.1"/>
    </source>
</evidence>
<dbReference type="EMBL" id="PGOL01000589">
    <property type="protein sequence ID" value="PKI67753.1"/>
    <property type="molecule type" value="Genomic_DNA"/>
</dbReference>
<feature type="region of interest" description="Disordered" evidence="1">
    <location>
        <begin position="78"/>
        <end position="141"/>
    </location>
</feature>
<proteinExistence type="predicted"/>
<comment type="caution">
    <text evidence="2">The sequence shown here is derived from an EMBL/GenBank/DDBJ whole genome shotgun (WGS) entry which is preliminary data.</text>
</comment>
<dbReference type="Proteomes" id="UP000233551">
    <property type="component" value="Unassembled WGS sequence"/>
</dbReference>
<evidence type="ECO:0000313" key="3">
    <source>
        <dbReference type="Proteomes" id="UP000233551"/>
    </source>
</evidence>
<name>A0A2I0KHU5_PUNGR</name>